<accession>A0A649VI55</accession>
<reference evidence="2 3" key="1">
    <citation type="submission" date="2019-10" db="EMBL/GenBank/DDBJ databases">
        <authorList>
            <person name="Alvarez R.V."/>
            <person name="Connors B."/>
            <person name="Pierrette L."/>
            <person name="Alex D.G."/>
            <person name="Dorilas I.P."/>
            <person name="Gruca P.T."/>
            <person name="Newman M.R."/>
            <person name="Sullivan G."/>
            <person name="Gurney S.M.R."/>
            <person name="Garlena R.A."/>
            <person name="Russell D.A."/>
            <person name="Pope W.H."/>
            <person name="Jacobs-Sera D."/>
            <person name="Hatfull G.F."/>
        </authorList>
    </citation>
    <scope>NUCLEOTIDE SEQUENCE [LARGE SCALE GENOMIC DNA]</scope>
</reference>
<dbReference type="EMBL" id="MN586012">
    <property type="protein sequence ID" value="QGJ91789.1"/>
    <property type="molecule type" value="Genomic_DNA"/>
</dbReference>
<evidence type="ECO:0000313" key="3">
    <source>
        <dbReference type="Proteomes" id="UP000424756"/>
    </source>
</evidence>
<protein>
    <recommendedName>
        <fullName evidence="1">DUF7414 domain-containing protein</fullName>
    </recommendedName>
</protein>
<name>A0A649VI55_9CAUD</name>
<dbReference type="RefSeq" id="YP_009954755.1">
    <property type="nucleotide sequence ID" value="NC_051635.1"/>
</dbReference>
<evidence type="ECO:0000259" key="1">
    <source>
        <dbReference type="Pfam" id="PF24186"/>
    </source>
</evidence>
<sequence length="119" mass="13279">MGNPQQVHVLVDCVPPKRTDHPHIGDVQQEVRRQTCSPNVHPRSIQLDRVPLLQPRRRACAGKHPGLVAAVMYTVSGTWPHYIVTGGTEPPKCFNSTVTAVKYLEQVLQQGDTINWQVP</sequence>
<dbReference type="InterPro" id="IPR055837">
    <property type="entry name" value="DUF7414"/>
</dbReference>
<dbReference type="KEGG" id="vg:60326249"/>
<organism evidence="2 3">
    <name type="scientific">Mycobacterium phage Blexus</name>
    <dbReference type="NCBI Taxonomy" id="2656561"/>
    <lineage>
        <taxon>Viruses</taxon>
        <taxon>Duplodnaviria</taxon>
        <taxon>Heunggongvirae</taxon>
        <taxon>Uroviricota</taxon>
        <taxon>Caudoviricetes</taxon>
        <taxon>Gracegardnervirinae</taxon>
        <taxon>Cheoctovirus</taxon>
        <taxon>Cheoctovirus blexus</taxon>
    </lineage>
</organism>
<dbReference type="GeneID" id="60326249"/>
<keyword evidence="3" id="KW-1185">Reference proteome</keyword>
<feature type="domain" description="DUF7414" evidence="1">
    <location>
        <begin position="72"/>
        <end position="119"/>
    </location>
</feature>
<evidence type="ECO:0000313" key="2">
    <source>
        <dbReference type="EMBL" id="QGJ91789.1"/>
    </source>
</evidence>
<dbReference type="Pfam" id="PF24186">
    <property type="entry name" value="DUF7414"/>
    <property type="match status" value="1"/>
</dbReference>
<dbReference type="Proteomes" id="UP000424756">
    <property type="component" value="Segment"/>
</dbReference>
<proteinExistence type="predicted"/>
<gene>
    <name evidence="2" type="primary">68</name>
    <name evidence="2" type="ORF">SEA_BLEXUS_68</name>
</gene>